<dbReference type="Proteomes" id="UP000291343">
    <property type="component" value="Unassembled WGS sequence"/>
</dbReference>
<dbReference type="AlphaFoldDB" id="A0A482WR10"/>
<evidence type="ECO:0000313" key="1">
    <source>
        <dbReference type="EMBL" id="RZF35953.1"/>
    </source>
</evidence>
<keyword evidence="2" id="KW-1185">Reference proteome</keyword>
<accession>A0A482WR10</accession>
<proteinExistence type="predicted"/>
<sequence>MLSSSKSSDRPTSVLTNASETFLPTYFVCVQRADSKIEKKAERNQVAEKSRHLNNLAESVIEVKRRRVRGDKIRVSRQRGLQIRAKRDRD</sequence>
<evidence type="ECO:0000313" key="2">
    <source>
        <dbReference type="Proteomes" id="UP000291343"/>
    </source>
</evidence>
<name>A0A482WR10_LAOST</name>
<comment type="caution">
    <text evidence="1">The sequence shown here is derived from an EMBL/GenBank/DDBJ whole genome shotgun (WGS) entry which is preliminary data.</text>
</comment>
<protein>
    <submittedName>
        <fullName evidence="1">Uncharacterized protein</fullName>
    </submittedName>
</protein>
<dbReference type="EMBL" id="QKKF02027185">
    <property type="protein sequence ID" value="RZF35953.1"/>
    <property type="molecule type" value="Genomic_DNA"/>
</dbReference>
<reference evidence="1 2" key="1">
    <citation type="journal article" date="2017" name="Gigascience">
        <title>Genome sequence of the small brown planthopper, Laodelphax striatellus.</title>
        <authorList>
            <person name="Zhu J."/>
            <person name="Jiang F."/>
            <person name="Wang X."/>
            <person name="Yang P."/>
            <person name="Bao Y."/>
            <person name="Zhao W."/>
            <person name="Wang W."/>
            <person name="Lu H."/>
            <person name="Wang Q."/>
            <person name="Cui N."/>
            <person name="Li J."/>
            <person name="Chen X."/>
            <person name="Luo L."/>
            <person name="Yu J."/>
            <person name="Kang L."/>
            <person name="Cui F."/>
        </authorList>
    </citation>
    <scope>NUCLEOTIDE SEQUENCE [LARGE SCALE GENOMIC DNA]</scope>
    <source>
        <strain evidence="1">Lst14</strain>
    </source>
</reference>
<dbReference type="SMR" id="A0A482WR10"/>
<organism evidence="1 2">
    <name type="scientific">Laodelphax striatellus</name>
    <name type="common">Small brown planthopper</name>
    <name type="synonym">Delphax striatella</name>
    <dbReference type="NCBI Taxonomy" id="195883"/>
    <lineage>
        <taxon>Eukaryota</taxon>
        <taxon>Metazoa</taxon>
        <taxon>Ecdysozoa</taxon>
        <taxon>Arthropoda</taxon>
        <taxon>Hexapoda</taxon>
        <taxon>Insecta</taxon>
        <taxon>Pterygota</taxon>
        <taxon>Neoptera</taxon>
        <taxon>Paraneoptera</taxon>
        <taxon>Hemiptera</taxon>
        <taxon>Auchenorrhyncha</taxon>
        <taxon>Fulgoroidea</taxon>
        <taxon>Delphacidae</taxon>
        <taxon>Criomorphinae</taxon>
        <taxon>Laodelphax</taxon>
    </lineage>
</organism>
<gene>
    <name evidence="1" type="ORF">LSTR_LSTR005366</name>
</gene>
<dbReference type="InParanoid" id="A0A482WR10"/>